<organism evidence="1 2">
    <name type="scientific">Bellilinea caldifistulae</name>
    <dbReference type="NCBI Taxonomy" id="360411"/>
    <lineage>
        <taxon>Bacteria</taxon>
        <taxon>Bacillati</taxon>
        <taxon>Chloroflexota</taxon>
        <taxon>Anaerolineae</taxon>
        <taxon>Anaerolineales</taxon>
        <taxon>Anaerolineaceae</taxon>
        <taxon>Bellilinea</taxon>
    </lineage>
</organism>
<dbReference type="SUPFAM" id="SSF47598">
    <property type="entry name" value="Ribbon-helix-helix"/>
    <property type="match status" value="1"/>
</dbReference>
<dbReference type="InterPro" id="IPR010985">
    <property type="entry name" value="Ribbon_hlx_hlx"/>
</dbReference>
<protein>
    <recommendedName>
        <fullName evidence="3">Ribbon-helix-helix protein CopG domain-containing protein</fullName>
    </recommendedName>
</protein>
<evidence type="ECO:0000313" key="1">
    <source>
        <dbReference type="EMBL" id="KPL74567.1"/>
    </source>
</evidence>
<dbReference type="STRING" id="360411.AC812_12285"/>
<dbReference type="RefSeq" id="WP_061918894.1">
    <property type="nucleotide sequence ID" value="NZ_DF967971.1"/>
</dbReference>
<keyword evidence="2" id="KW-1185">Reference proteome</keyword>
<evidence type="ECO:0000313" key="2">
    <source>
        <dbReference type="Proteomes" id="UP000050514"/>
    </source>
</evidence>
<gene>
    <name evidence="1" type="ORF">AC812_12285</name>
</gene>
<comment type="caution">
    <text evidence="1">The sequence shown here is derived from an EMBL/GenBank/DDBJ whole genome shotgun (WGS) entry which is preliminary data.</text>
</comment>
<dbReference type="EMBL" id="LGHJ01000017">
    <property type="protein sequence ID" value="KPL74567.1"/>
    <property type="molecule type" value="Genomic_DNA"/>
</dbReference>
<reference evidence="1 2" key="1">
    <citation type="submission" date="2015-07" db="EMBL/GenBank/DDBJ databases">
        <title>Draft genome of Bellilinea caldifistulae DSM 17877.</title>
        <authorList>
            <person name="Hemp J."/>
            <person name="Ward L.M."/>
            <person name="Pace L.A."/>
            <person name="Fischer W.W."/>
        </authorList>
    </citation>
    <scope>NUCLEOTIDE SEQUENCE [LARGE SCALE GENOMIC DNA]</scope>
    <source>
        <strain evidence="1 2">GOMI-1</strain>
    </source>
</reference>
<dbReference type="Proteomes" id="UP000050514">
    <property type="component" value="Unassembled WGS sequence"/>
</dbReference>
<proteinExistence type="predicted"/>
<name>A0A0P6X586_9CHLR</name>
<sequence>MPEFVQVNVNVTEEDARMIDRMMVEDAYDNRSAWVRRLIRLEWLRRHGNTSPVEGEAVTHEVE</sequence>
<dbReference type="GO" id="GO:0006355">
    <property type="term" value="P:regulation of DNA-templated transcription"/>
    <property type="evidence" value="ECO:0007669"/>
    <property type="project" value="InterPro"/>
</dbReference>
<accession>A0A0P6X586</accession>
<evidence type="ECO:0008006" key="3">
    <source>
        <dbReference type="Google" id="ProtNLM"/>
    </source>
</evidence>
<dbReference type="AlphaFoldDB" id="A0A0P6X586"/>